<accession>I7MAU2</accession>
<organism evidence="2 3">
    <name type="scientific">Tetrahymena thermophila (strain SB210)</name>
    <dbReference type="NCBI Taxonomy" id="312017"/>
    <lineage>
        <taxon>Eukaryota</taxon>
        <taxon>Sar</taxon>
        <taxon>Alveolata</taxon>
        <taxon>Ciliophora</taxon>
        <taxon>Intramacronucleata</taxon>
        <taxon>Oligohymenophorea</taxon>
        <taxon>Hymenostomatida</taxon>
        <taxon>Tetrahymenina</taxon>
        <taxon>Tetrahymenidae</taxon>
        <taxon>Tetrahymena</taxon>
    </lineage>
</organism>
<evidence type="ECO:0000313" key="2">
    <source>
        <dbReference type="EMBL" id="EAS06149.2"/>
    </source>
</evidence>
<feature type="region of interest" description="Disordered" evidence="1">
    <location>
        <begin position="550"/>
        <end position="569"/>
    </location>
</feature>
<evidence type="ECO:0000313" key="3">
    <source>
        <dbReference type="Proteomes" id="UP000009168"/>
    </source>
</evidence>
<keyword evidence="3" id="KW-1185">Reference proteome</keyword>
<gene>
    <name evidence="2" type="ORF">TTHERM_00670730</name>
</gene>
<reference evidence="3" key="1">
    <citation type="journal article" date="2006" name="PLoS Biol.">
        <title>Macronuclear genome sequence of the ciliate Tetrahymena thermophila, a model eukaryote.</title>
        <authorList>
            <person name="Eisen J.A."/>
            <person name="Coyne R.S."/>
            <person name="Wu M."/>
            <person name="Wu D."/>
            <person name="Thiagarajan M."/>
            <person name="Wortman J.R."/>
            <person name="Badger J.H."/>
            <person name="Ren Q."/>
            <person name="Amedeo P."/>
            <person name="Jones K.M."/>
            <person name="Tallon L.J."/>
            <person name="Delcher A.L."/>
            <person name="Salzberg S.L."/>
            <person name="Silva J.C."/>
            <person name="Haas B.J."/>
            <person name="Majoros W.H."/>
            <person name="Farzad M."/>
            <person name="Carlton J.M."/>
            <person name="Smith R.K. Jr."/>
            <person name="Garg J."/>
            <person name="Pearlman R.E."/>
            <person name="Karrer K.M."/>
            <person name="Sun L."/>
            <person name="Manning G."/>
            <person name="Elde N.C."/>
            <person name="Turkewitz A.P."/>
            <person name="Asai D.J."/>
            <person name="Wilkes D.E."/>
            <person name="Wang Y."/>
            <person name="Cai H."/>
            <person name="Collins K."/>
            <person name="Stewart B.A."/>
            <person name="Lee S.R."/>
            <person name="Wilamowska K."/>
            <person name="Weinberg Z."/>
            <person name="Ruzzo W.L."/>
            <person name="Wloga D."/>
            <person name="Gaertig J."/>
            <person name="Frankel J."/>
            <person name="Tsao C.-C."/>
            <person name="Gorovsky M.A."/>
            <person name="Keeling P.J."/>
            <person name="Waller R.F."/>
            <person name="Patron N.J."/>
            <person name="Cherry J.M."/>
            <person name="Stover N.A."/>
            <person name="Krieger C.J."/>
            <person name="del Toro C."/>
            <person name="Ryder H.F."/>
            <person name="Williamson S.C."/>
            <person name="Barbeau R.A."/>
            <person name="Hamilton E.P."/>
            <person name="Orias E."/>
        </authorList>
    </citation>
    <scope>NUCLEOTIDE SEQUENCE [LARGE SCALE GENOMIC DNA]</scope>
    <source>
        <strain evidence="3">SB210</strain>
    </source>
</reference>
<feature type="region of interest" description="Disordered" evidence="1">
    <location>
        <begin position="489"/>
        <end position="522"/>
    </location>
</feature>
<sequence length="750" mass="87753">MAQMAMDNSFVEIIQNQLVSLVQKKQQKFQWFQFRQDAPSYVKINVAEDGKMFTREDKEDKGLLWYKNLNFPPINISIKSTRPIQNTESLKCQITAVKLRSNEKPEQSSLIGDLEQQFNQNTACFQKLKFTQTSHKCGMCLFSLVITIFNDSEDASQGEAGLWSIFYSSPFEIEARQRTLPERVAVQKTTYWSLFNPFLPVFLDKQYEAKNRDGQNQTIGCDIDGMFMYLRSPIIRHKVFHPIFLLLKFRDSVRLFYNKNLIKIQEGENLFSKLQRQIFEMLWQHDKPVFLDENKLFLLTLKRKDNESPLTQNEKQIIKYLKSLNGPIVTFMAPQSESFPKNFTEIKYSDGLIQKYREGFLSMALIDFKRSKMSEADKNLMLEFQATSYQSSDLQSENSAQKTNQQSFAQTIISINNKHIYNRKERTEFQCITHKNSSSSQPQNFQNIYQNEQKINEINGKRTFAEFEQETKRDDLNISEVRDQLKKLIRKSDDQPKQISQPDFSSQNLQKQKESEDQNKASQDNLQLTQLIDGNKNFQYNETNNKFNKQYEQQSQQFQKQSSSQSIQNAVTQKVRFQGDLPGFSEGDMNKSSSPVVQSINQEQMLQTQTTMPQSGSSQNTQQNVQIFQDTSISDRNPSMIYMQPNTQNVGQVVSQQQQCPPMVIQMGVMPPQMQPMYVPQQKQPNQYFQMPMYIYPQTSAQMQPFFYMQGQNQIQQSSVNNYYQDLIQKQQQIILEQQKKLEEKQKQIS</sequence>
<feature type="compositionally biased region" description="Polar residues" evidence="1">
    <location>
        <begin position="497"/>
        <end position="510"/>
    </location>
</feature>
<dbReference type="InParanoid" id="I7MAU2"/>
<feature type="compositionally biased region" description="Low complexity" evidence="1">
    <location>
        <begin position="550"/>
        <end position="568"/>
    </location>
</feature>
<proteinExistence type="predicted"/>
<protein>
    <submittedName>
        <fullName evidence="2">Uncharacterized protein</fullName>
    </submittedName>
</protein>
<name>I7MAU2_TETTS</name>
<dbReference type="GeneID" id="7833352"/>
<dbReference type="EMBL" id="GG662308">
    <property type="protein sequence ID" value="EAS06149.2"/>
    <property type="molecule type" value="Genomic_DNA"/>
</dbReference>
<dbReference type="RefSeq" id="XP_001026394.2">
    <property type="nucleotide sequence ID" value="XM_001026394.3"/>
</dbReference>
<dbReference type="AlphaFoldDB" id="I7MAU2"/>
<dbReference type="Proteomes" id="UP000009168">
    <property type="component" value="Unassembled WGS sequence"/>
</dbReference>
<dbReference type="KEGG" id="tet:TTHERM_00670730"/>
<evidence type="ECO:0000256" key="1">
    <source>
        <dbReference type="SAM" id="MobiDB-lite"/>
    </source>
</evidence>